<dbReference type="GO" id="GO:0048015">
    <property type="term" value="P:phosphatidylinositol-mediated signaling"/>
    <property type="evidence" value="ECO:0007669"/>
    <property type="project" value="TreeGrafter"/>
</dbReference>
<dbReference type="SMART" id="SM00146">
    <property type="entry name" value="PI3Kc"/>
    <property type="match status" value="1"/>
</dbReference>
<keyword evidence="3" id="KW-0472">Membrane</keyword>
<dbReference type="OrthoDB" id="67688at2759"/>
<dbReference type="GO" id="GO:0016303">
    <property type="term" value="F:1-phosphatidylinositol-3-kinase activity"/>
    <property type="evidence" value="ECO:0007669"/>
    <property type="project" value="TreeGrafter"/>
</dbReference>
<keyword evidence="3" id="KW-0812">Transmembrane</keyword>
<keyword evidence="3" id="KW-1133">Transmembrane helix</keyword>
<evidence type="ECO:0000256" key="1">
    <source>
        <dbReference type="ARBA" id="ARBA00022679"/>
    </source>
</evidence>
<dbReference type="PANTHER" id="PTHR10048">
    <property type="entry name" value="PHOSPHATIDYLINOSITOL KINASE"/>
    <property type="match status" value="1"/>
</dbReference>
<dbReference type="PROSITE" id="PS00916">
    <property type="entry name" value="PI3_4_KINASE_2"/>
    <property type="match status" value="1"/>
</dbReference>
<dbReference type="GO" id="GO:0006897">
    <property type="term" value="P:endocytosis"/>
    <property type="evidence" value="ECO:0007669"/>
    <property type="project" value="TreeGrafter"/>
</dbReference>
<dbReference type="GO" id="GO:0005777">
    <property type="term" value="C:peroxisome"/>
    <property type="evidence" value="ECO:0007669"/>
    <property type="project" value="TreeGrafter"/>
</dbReference>
<sequence length="231" mass="26520">LRLPWLLHCFRIYPLTLFFLIFCLSGFVQFVESTPLSEILKQGSLLSFLQQNAPSPTDPLGVEAKVMETYIRSCAGYCVITYLLGVGDRHMDNILLSNDGHLLHIDFGFLFGKDPKLMAPEVRLTRNMIEAMGGPNSNQFGEFWKITFTAFLVLRRHTNLFLTLFSLVTNAEVRTSQDQINACEFLKERFCTNQTEERAINRLASRMTESIKAIVPDIMERIHTVIQYMRT</sequence>
<dbReference type="InterPro" id="IPR018936">
    <property type="entry name" value="PI3/4_kinase_CS"/>
</dbReference>
<keyword evidence="6" id="KW-1185">Reference proteome</keyword>
<feature type="non-terminal residue" evidence="5">
    <location>
        <position position="1"/>
    </location>
</feature>
<dbReference type="GO" id="GO:0034271">
    <property type="term" value="C:phosphatidylinositol 3-kinase complex, class III, type I"/>
    <property type="evidence" value="ECO:0007669"/>
    <property type="project" value="TreeGrafter"/>
</dbReference>
<feature type="domain" description="PI3K/PI4K catalytic" evidence="4">
    <location>
        <begin position="1"/>
        <end position="215"/>
    </location>
</feature>
<dbReference type="PROSITE" id="PS50290">
    <property type="entry name" value="PI3_4_KINASE_3"/>
    <property type="match status" value="1"/>
</dbReference>
<accession>A0A8E0RMP4</accession>
<evidence type="ECO:0000256" key="2">
    <source>
        <dbReference type="ARBA" id="ARBA00022777"/>
    </source>
</evidence>
<dbReference type="GO" id="GO:0000407">
    <property type="term" value="C:phagophore assembly site"/>
    <property type="evidence" value="ECO:0007669"/>
    <property type="project" value="TreeGrafter"/>
</dbReference>
<dbReference type="InterPro" id="IPR036940">
    <property type="entry name" value="PI3/4_kinase_cat_sf"/>
</dbReference>
<dbReference type="InterPro" id="IPR000403">
    <property type="entry name" value="PI3/4_kinase_cat_dom"/>
</dbReference>
<dbReference type="Gene3D" id="1.10.1070.11">
    <property type="entry name" value="Phosphatidylinositol 3-/4-kinase, catalytic domain"/>
    <property type="match status" value="1"/>
</dbReference>
<protein>
    <submittedName>
        <fullName evidence="5">Phosphatidylinositol 3-kinase</fullName>
    </submittedName>
</protein>
<dbReference type="AlphaFoldDB" id="A0A8E0RMP4"/>
<keyword evidence="2" id="KW-0418">Kinase</keyword>
<feature type="transmembrane region" description="Helical" evidence="3">
    <location>
        <begin position="12"/>
        <end position="31"/>
    </location>
</feature>
<dbReference type="Proteomes" id="UP000728185">
    <property type="component" value="Unassembled WGS sequence"/>
</dbReference>
<dbReference type="InterPro" id="IPR011009">
    <property type="entry name" value="Kinase-like_dom_sf"/>
</dbReference>
<reference evidence="5" key="1">
    <citation type="submission" date="2019-05" db="EMBL/GenBank/DDBJ databases">
        <title>Annotation for the trematode Fasciolopsis buski.</title>
        <authorList>
            <person name="Choi Y.-J."/>
        </authorList>
    </citation>
    <scope>NUCLEOTIDE SEQUENCE</scope>
    <source>
        <strain evidence="5">HT</strain>
        <tissue evidence="5">Whole worm</tissue>
    </source>
</reference>
<dbReference type="PANTHER" id="PTHR10048:SF7">
    <property type="entry name" value="PHOSPHATIDYLINOSITOL 3-KINASE CATALYTIC SUBUNIT TYPE 3"/>
    <property type="match status" value="1"/>
</dbReference>
<gene>
    <name evidence="5" type="ORF">FBUS_06460</name>
</gene>
<dbReference type="Pfam" id="PF00454">
    <property type="entry name" value="PI3_PI4_kinase"/>
    <property type="match status" value="1"/>
</dbReference>
<dbReference type="GO" id="GO:0000045">
    <property type="term" value="P:autophagosome assembly"/>
    <property type="evidence" value="ECO:0007669"/>
    <property type="project" value="TreeGrafter"/>
</dbReference>
<comment type="caution">
    <text evidence="5">The sequence shown here is derived from an EMBL/GenBank/DDBJ whole genome shotgun (WGS) entry which is preliminary data.</text>
</comment>
<evidence type="ECO:0000313" key="6">
    <source>
        <dbReference type="Proteomes" id="UP000728185"/>
    </source>
</evidence>
<organism evidence="5 6">
    <name type="scientific">Fasciolopsis buskii</name>
    <dbReference type="NCBI Taxonomy" id="27845"/>
    <lineage>
        <taxon>Eukaryota</taxon>
        <taxon>Metazoa</taxon>
        <taxon>Spiralia</taxon>
        <taxon>Lophotrochozoa</taxon>
        <taxon>Platyhelminthes</taxon>
        <taxon>Trematoda</taxon>
        <taxon>Digenea</taxon>
        <taxon>Plagiorchiida</taxon>
        <taxon>Echinostomata</taxon>
        <taxon>Echinostomatoidea</taxon>
        <taxon>Fasciolidae</taxon>
        <taxon>Fasciolopsis</taxon>
    </lineage>
</organism>
<name>A0A8E0RMP4_9TREM</name>
<evidence type="ECO:0000259" key="4">
    <source>
        <dbReference type="PROSITE" id="PS50290"/>
    </source>
</evidence>
<evidence type="ECO:0000256" key="3">
    <source>
        <dbReference type="SAM" id="Phobius"/>
    </source>
</evidence>
<evidence type="ECO:0000313" key="5">
    <source>
        <dbReference type="EMBL" id="KAA0185516.1"/>
    </source>
</evidence>
<dbReference type="EMBL" id="LUCM01010403">
    <property type="protein sequence ID" value="KAA0185516.1"/>
    <property type="molecule type" value="Genomic_DNA"/>
</dbReference>
<dbReference type="GO" id="GO:0005768">
    <property type="term" value="C:endosome"/>
    <property type="evidence" value="ECO:0007669"/>
    <property type="project" value="TreeGrafter"/>
</dbReference>
<keyword evidence="1" id="KW-0808">Transferase</keyword>
<dbReference type="InterPro" id="IPR015433">
    <property type="entry name" value="PI3/4_kinase"/>
</dbReference>
<dbReference type="SUPFAM" id="SSF56112">
    <property type="entry name" value="Protein kinase-like (PK-like)"/>
    <property type="match status" value="1"/>
</dbReference>
<proteinExistence type="predicted"/>
<dbReference type="GO" id="GO:0034272">
    <property type="term" value="C:phosphatidylinositol 3-kinase complex, class III, type II"/>
    <property type="evidence" value="ECO:0007669"/>
    <property type="project" value="TreeGrafter"/>
</dbReference>